<dbReference type="InterPro" id="IPR015797">
    <property type="entry name" value="NUDIX_hydrolase-like_dom_sf"/>
</dbReference>
<keyword evidence="6" id="KW-0227">DNA damage</keyword>
<protein>
    <recommendedName>
        <fullName evidence="13">8-oxo-dGTP diphosphatase</fullName>
        <ecNumber evidence="12">3.6.1.55</ecNumber>
    </recommendedName>
    <alternativeName>
        <fullName evidence="16">7,8-dihydro-8-oxoguanine-triphosphatase</fullName>
    </alternativeName>
    <alternativeName>
        <fullName evidence="15">Mutator protein MutT</fullName>
    </alternativeName>
    <alternativeName>
        <fullName evidence="14">dGTP pyrophosphohydrolase</fullName>
    </alternativeName>
</protein>
<keyword evidence="9" id="KW-0234">DNA repair</keyword>
<dbReference type="InterPro" id="IPR029119">
    <property type="entry name" value="MutY_C"/>
</dbReference>
<dbReference type="GO" id="GO:0044715">
    <property type="term" value="F:8-oxo-dGDP phosphatase activity"/>
    <property type="evidence" value="ECO:0007669"/>
    <property type="project" value="TreeGrafter"/>
</dbReference>
<evidence type="ECO:0000256" key="3">
    <source>
        <dbReference type="ARBA" id="ARBA00022457"/>
    </source>
</evidence>
<feature type="binding site" evidence="17">
    <location>
        <position position="41"/>
    </location>
    <ligand>
        <name>8-oxo-dGTP</name>
        <dbReference type="ChEBI" id="CHEBI:77896"/>
    </ligand>
</feature>
<evidence type="ECO:0000256" key="18">
    <source>
        <dbReference type="PIRSR" id="PIRSR603561-2"/>
    </source>
</evidence>
<feature type="binding site" evidence="18">
    <location>
        <position position="50"/>
    </location>
    <ligand>
        <name>Mg(2+)</name>
        <dbReference type="ChEBI" id="CHEBI:18420"/>
    </ligand>
</feature>
<dbReference type="NCBIfam" id="TIGR00586">
    <property type="entry name" value="mutt"/>
    <property type="match status" value="1"/>
</dbReference>
<evidence type="ECO:0000256" key="14">
    <source>
        <dbReference type="ARBA" id="ARBA00041592"/>
    </source>
</evidence>
<dbReference type="InterPro" id="IPR000086">
    <property type="entry name" value="NUDIX_hydrolase_dom"/>
</dbReference>
<dbReference type="GO" id="GO:0008413">
    <property type="term" value="F:8-oxo-7,8-dihydroguanosine triphosphate pyrophosphatase activity"/>
    <property type="evidence" value="ECO:0007669"/>
    <property type="project" value="InterPro"/>
</dbReference>
<feature type="domain" description="Nudix hydrolase" evidence="19">
    <location>
        <begin position="14"/>
        <end position="144"/>
    </location>
</feature>
<dbReference type="RefSeq" id="WP_304996274.1">
    <property type="nucleotide sequence ID" value="NZ_CP101717.1"/>
</dbReference>
<dbReference type="Pfam" id="PF14815">
    <property type="entry name" value="NUDIX_4"/>
    <property type="match status" value="1"/>
</dbReference>
<evidence type="ECO:0000256" key="1">
    <source>
        <dbReference type="ARBA" id="ARBA00001946"/>
    </source>
</evidence>
<dbReference type="AlphaFoldDB" id="A0AB38YI30"/>
<evidence type="ECO:0000256" key="5">
    <source>
        <dbReference type="ARBA" id="ARBA00022723"/>
    </source>
</evidence>
<evidence type="ECO:0000256" key="12">
    <source>
        <dbReference type="ARBA" id="ARBA00038905"/>
    </source>
</evidence>
<dbReference type="InterPro" id="IPR003561">
    <property type="entry name" value="Mutator_MutT"/>
</dbReference>
<feature type="binding site" evidence="18">
    <location>
        <position position="70"/>
    </location>
    <ligand>
        <name>Mg(2+)</name>
        <dbReference type="ChEBI" id="CHEBI:18420"/>
    </ligand>
</feature>
<comment type="catalytic activity">
    <reaction evidence="11">
        <text>8-oxo-GTP + H2O = 8-oxo-GMP + diphosphate + H(+)</text>
        <dbReference type="Rhea" id="RHEA:67616"/>
        <dbReference type="ChEBI" id="CHEBI:15377"/>
        <dbReference type="ChEBI" id="CHEBI:15378"/>
        <dbReference type="ChEBI" id="CHEBI:33019"/>
        <dbReference type="ChEBI" id="CHEBI:143553"/>
        <dbReference type="ChEBI" id="CHEBI:145694"/>
    </reaction>
</comment>
<comment type="catalytic activity">
    <reaction evidence="10">
        <text>8-oxo-dGTP + H2O = 8-oxo-dGMP + diphosphate + H(+)</text>
        <dbReference type="Rhea" id="RHEA:31575"/>
        <dbReference type="ChEBI" id="CHEBI:15377"/>
        <dbReference type="ChEBI" id="CHEBI:15378"/>
        <dbReference type="ChEBI" id="CHEBI:33019"/>
        <dbReference type="ChEBI" id="CHEBI:63224"/>
        <dbReference type="ChEBI" id="CHEBI:77896"/>
        <dbReference type="EC" id="3.6.1.55"/>
    </reaction>
</comment>
<reference evidence="20" key="1">
    <citation type="submission" date="2022-07" db="EMBL/GenBank/DDBJ databases">
        <title>Complete genome sequence of Salinispirillum sp. LH10-3-1 capable of multiple carbohydrate inversion isolated from a soda lake.</title>
        <authorList>
            <person name="Liu J."/>
            <person name="Zhai Y."/>
            <person name="Zhang H."/>
            <person name="Yang H."/>
            <person name="Qu J."/>
            <person name="Li J."/>
        </authorList>
    </citation>
    <scope>NUCLEOTIDE SEQUENCE</scope>
    <source>
        <strain evidence="20">LH 10-3-1</strain>
    </source>
</reference>
<evidence type="ECO:0000313" key="20">
    <source>
        <dbReference type="EMBL" id="WLD58985.1"/>
    </source>
</evidence>
<keyword evidence="4" id="KW-0235">DNA replication</keyword>
<evidence type="ECO:0000256" key="6">
    <source>
        <dbReference type="ARBA" id="ARBA00022763"/>
    </source>
</evidence>
<comment type="similarity">
    <text evidence="2">Belongs to the Nudix hydrolase family.</text>
</comment>
<evidence type="ECO:0000256" key="8">
    <source>
        <dbReference type="ARBA" id="ARBA00022842"/>
    </source>
</evidence>
<keyword evidence="8 18" id="KW-0460">Magnesium</keyword>
<evidence type="ECO:0000256" key="2">
    <source>
        <dbReference type="ARBA" id="ARBA00005582"/>
    </source>
</evidence>
<comment type="cofactor">
    <cofactor evidence="1 18">
        <name>Mg(2+)</name>
        <dbReference type="ChEBI" id="CHEBI:18420"/>
    </cofactor>
</comment>
<dbReference type="EC" id="3.6.1.55" evidence="12"/>
<proteinExistence type="inferred from homology"/>
<keyword evidence="5 18" id="KW-0479">Metal-binding</keyword>
<feature type="binding site" evidence="17">
    <location>
        <position position="36"/>
    </location>
    <ligand>
        <name>8-oxo-dGTP</name>
        <dbReference type="ChEBI" id="CHEBI:77896"/>
    </ligand>
</feature>
<dbReference type="InterPro" id="IPR020084">
    <property type="entry name" value="NUDIX_hydrolase_CS"/>
</dbReference>
<sequence>MSTYLSTPITVPDMRQIDVAVGVVLDDAGRVLLARRPEALHQGGKLEFPGGKIEPGESLAHAMQREFLEEVNLALHVPEDLAPWQVIEHDYGDKQVRLMIALVTSYSGTPMGNEGQDVFWQPVAQLKAADFPAANVAIIDKLQQHLGVEDDRPMVDEG</sequence>
<feature type="binding site" evidence="17">
    <location>
        <position position="135"/>
    </location>
    <ligand>
        <name>8-oxo-dGTP</name>
        <dbReference type="ChEBI" id="CHEBI:77896"/>
    </ligand>
</feature>
<dbReference type="GO" id="GO:0035539">
    <property type="term" value="F:8-oxo-7,8-dihydrodeoxyguanosine triphosphate pyrophosphatase activity"/>
    <property type="evidence" value="ECO:0007669"/>
    <property type="project" value="UniProtKB-EC"/>
</dbReference>
<dbReference type="GO" id="GO:0046872">
    <property type="term" value="F:metal ion binding"/>
    <property type="evidence" value="ECO:0007669"/>
    <property type="project" value="UniProtKB-KW"/>
</dbReference>
<dbReference type="PANTHER" id="PTHR47707:SF1">
    <property type="entry name" value="NUDIX HYDROLASE FAMILY PROTEIN"/>
    <property type="match status" value="1"/>
</dbReference>
<evidence type="ECO:0000259" key="19">
    <source>
        <dbReference type="PROSITE" id="PS51462"/>
    </source>
</evidence>
<organism evidence="20">
    <name type="scientific">Salinispirillum sp. LH 10-3-1</name>
    <dbReference type="NCBI Taxonomy" id="2952525"/>
    <lineage>
        <taxon>Bacteria</taxon>
        <taxon>Pseudomonadati</taxon>
        <taxon>Pseudomonadota</taxon>
        <taxon>Gammaproteobacteria</taxon>
        <taxon>Oceanospirillales</taxon>
        <taxon>Saccharospirillaceae</taxon>
        <taxon>Salinispirillum</taxon>
    </lineage>
</organism>
<feature type="binding site" evidence="17">
    <location>
        <begin position="47"/>
        <end position="50"/>
    </location>
    <ligand>
        <name>8-oxo-dGTP</name>
        <dbReference type="ChEBI" id="CHEBI:77896"/>
    </ligand>
</feature>
<dbReference type="PROSITE" id="PS00893">
    <property type="entry name" value="NUDIX_BOX"/>
    <property type="match status" value="1"/>
</dbReference>
<evidence type="ECO:0000256" key="10">
    <source>
        <dbReference type="ARBA" id="ARBA00035861"/>
    </source>
</evidence>
<dbReference type="EMBL" id="CP101717">
    <property type="protein sequence ID" value="WLD58985.1"/>
    <property type="molecule type" value="Genomic_DNA"/>
</dbReference>
<keyword evidence="7" id="KW-0378">Hydrolase</keyword>
<dbReference type="Gene3D" id="3.90.79.10">
    <property type="entry name" value="Nucleoside Triphosphate Pyrophosphohydrolase"/>
    <property type="match status" value="1"/>
</dbReference>
<name>A0AB38YI30_9GAMM</name>
<keyword evidence="3" id="KW-0515">Mutator protein</keyword>
<evidence type="ECO:0000256" key="15">
    <source>
        <dbReference type="ARBA" id="ARBA00041979"/>
    </source>
</evidence>
<dbReference type="GO" id="GO:0044716">
    <property type="term" value="F:8-oxo-GDP phosphatase activity"/>
    <property type="evidence" value="ECO:0007669"/>
    <property type="project" value="TreeGrafter"/>
</dbReference>
<evidence type="ECO:0000256" key="9">
    <source>
        <dbReference type="ARBA" id="ARBA00023204"/>
    </source>
</evidence>
<evidence type="ECO:0000256" key="13">
    <source>
        <dbReference type="ARBA" id="ARBA00040794"/>
    </source>
</evidence>
<dbReference type="PROSITE" id="PS51462">
    <property type="entry name" value="NUDIX"/>
    <property type="match status" value="1"/>
</dbReference>
<dbReference type="InterPro" id="IPR047127">
    <property type="entry name" value="MutT-like"/>
</dbReference>
<accession>A0AB38YI30</accession>
<evidence type="ECO:0000256" key="11">
    <source>
        <dbReference type="ARBA" id="ARBA00036904"/>
    </source>
</evidence>
<evidence type="ECO:0000256" key="7">
    <source>
        <dbReference type="ARBA" id="ARBA00022801"/>
    </source>
</evidence>
<dbReference type="GO" id="GO:0006260">
    <property type="term" value="P:DNA replication"/>
    <property type="evidence" value="ECO:0007669"/>
    <property type="project" value="UniProtKB-KW"/>
</dbReference>
<evidence type="ECO:0000256" key="17">
    <source>
        <dbReference type="PIRSR" id="PIRSR603561-1"/>
    </source>
</evidence>
<dbReference type="CDD" id="cd03425">
    <property type="entry name" value="NUDIX_MutT_NudA_like"/>
    <property type="match status" value="1"/>
</dbReference>
<evidence type="ECO:0000256" key="16">
    <source>
        <dbReference type="ARBA" id="ARBA00042798"/>
    </source>
</evidence>
<dbReference type="SUPFAM" id="SSF55811">
    <property type="entry name" value="Nudix"/>
    <property type="match status" value="1"/>
</dbReference>
<dbReference type="GO" id="GO:0006281">
    <property type="term" value="P:DNA repair"/>
    <property type="evidence" value="ECO:0007669"/>
    <property type="project" value="UniProtKB-KW"/>
</dbReference>
<evidence type="ECO:0000256" key="4">
    <source>
        <dbReference type="ARBA" id="ARBA00022705"/>
    </source>
</evidence>
<gene>
    <name evidence="20" type="primary">mutT</name>
    <name evidence="20" type="ORF">NFC81_04150</name>
</gene>
<dbReference type="PANTHER" id="PTHR47707">
    <property type="entry name" value="8-OXO-DGTP DIPHOSPHATASE"/>
    <property type="match status" value="1"/>
</dbReference>